<comment type="caution">
    <text evidence="10">The sequence shown here is derived from an EMBL/GenBank/DDBJ whole genome shotgun (WGS) entry which is preliminary data.</text>
</comment>
<gene>
    <name evidence="10" type="ORF">BE08_03505</name>
</gene>
<comment type="subcellular location">
    <subcellularLocation>
        <location evidence="1 8">Cell membrane</location>
        <topology evidence="1 8">Multi-pass membrane protein</topology>
    </subcellularLocation>
</comment>
<evidence type="ECO:0000256" key="4">
    <source>
        <dbReference type="ARBA" id="ARBA00022475"/>
    </source>
</evidence>
<dbReference type="AlphaFoldDB" id="A0A150PIC4"/>
<dbReference type="GO" id="GO:0055085">
    <property type="term" value="P:transmembrane transport"/>
    <property type="evidence" value="ECO:0007669"/>
    <property type="project" value="InterPro"/>
</dbReference>
<feature type="transmembrane region" description="Helical" evidence="8">
    <location>
        <begin position="150"/>
        <end position="170"/>
    </location>
</feature>
<reference evidence="10 11" key="1">
    <citation type="submission" date="2014-02" db="EMBL/GenBank/DDBJ databases">
        <title>The small core and large imbalanced accessory genome model reveals a collaborative survival strategy of Sorangium cellulosum strains in nature.</title>
        <authorList>
            <person name="Han K."/>
            <person name="Peng R."/>
            <person name="Blom J."/>
            <person name="Li Y.-Z."/>
        </authorList>
    </citation>
    <scope>NUCLEOTIDE SEQUENCE [LARGE SCALE GENOMIC DNA]</scope>
    <source>
        <strain evidence="10 11">So0157-25</strain>
    </source>
</reference>
<keyword evidence="7 8" id="KW-0472">Membrane</keyword>
<feature type="transmembrane region" description="Helical" evidence="8">
    <location>
        <begin position="12"/>
        <end position="39"/>
    </location>
</feature>
<proteinExistence type="inferred from homology"/>
<dbReference type="InterPro" id="IPR000515">
    <property type="entry name" value="MetI-like"/>
</dbReference>
<feature type="transmembrane region" description="Helical" evidence="8">
    <location>
        <begin position="248"/>
        <end position="267"/>
    </location>
</feature>
<keyword evidence="3 8" id="KW-0813">Transport</keyword>
<dbReference type="PANTHER" id="PTHR43848:SF2">
    <property type="entry name" value="PUTRESCINE TRANSPORT SYSTEM PERMEASE PROTEIN POTI"/>
    <property type="match status" value="1"/>
</dbReference>
<dbReference type="EMBL" id="JELY01001537">
    <property type="protein sequence ID" value="KYF55425.1"/>
    <property type="molecule type" value="Genomic_DNA"/>
</dbReference>
<keyword evidence="4" id="KW-1003">Cell membrane</keyword>
<dbReference type="PROSITE" id="PS50928">
    <property type="entry name" value="ABC_TM1"/>
    <property type="match status" value="1"/>
</dbReference>
<evidence type="ECO:0000256" key="2">
    <source>
        <dbReference type="ARBA" id="ARBA00007069"/>
    </source>
</evidence>
<evidence type="ECO:0000256" key="1">
    <source>
        <dbReference type="ARBA" id="ARBA00004651"/>
    </source>
</evidence>
<evidence type="ECO:0000256" key="7">
    <source>
        <dbReference type="ARBA" id="ARBA00023136"/>
    </source>
</evidence>
<sequence>MRLRTLSGIKLSNLLLGGWSGLVLLYLYLPIALLVAYSFNDSRLSVVWEGFTFKWYRQLFGELAAHLGDERRSPLIESLSNSVIIAGITTAFSVVLGTAGAFLLYRYRFPALRSITTLIFIPMIIPEIIMGISLLILFKTVEVELGFTTVIISHITFCFPFVLIAVQARLAGLDPSLEEAALDLGATPLKAFFLVLVPYLLPAIISGALMSFTLSMDELIVTYFTRGPRSETLPIKVFGMAKVGLNPMLNTISTVFIVATAMLVLVAESLKGTARRLPDEG</sequence>
<evidence type="ECO:0000256" key="8">
    <source>
        <dbReference type="RuleBase" id="RU363032"/>
    </source>
</evidence>
<feature type="transmembrane region" description="Helical" evidence="8">
    <location>
        <begin position="191"/>
        <end position="214"/>
    </location>
</feature>
<dbReference type="InterPro" id="IPR035906">
    <property type="entry name" value="MetI-like_sf"/>
</dbReference>
<feature type="domain" description="ABC transmembrane type-1" evidence="9">
    <location>
        <begin position="79"/>
        <end position="267"/>
    </location>
</feature>
<keyword evidence="5 8" id="KW-0812">Transmembrane</keyword>
<protein>
    <submittedName>
        <fullName evidence="10">ABC transporter permease</fullName>
    </submittedName>
</protein>
<name>A0A150PIC4_SORCE</name>
<evidence type="ECO:0000256" key="5">
    <source>
        <dbReference type="ARBA" id="ARBA00022692"/>
    </source>
</evidence>
<comment type="similarity">
    <text evidence="2">Belongs to the binding-protein-dependent transport system permease family. CysTW subfamily.</text>
</comment>
<accession>A0A150PIC4</accession>
<dbReference type="PANTHER" id="PTHR43848">
    <property type="entry name" value="PUTRESCINE TRANSPORT SYSTEM PERMEASE PROTEIN POTI"/>
    <property type="match status" value="1"/>
</dbReference>
<organism evidence="10 11">
    <name type="scientific">Sorangium cellulosum</name>
    <name type="common">Polyangium cellulosum</name>
    <dbReference type="NCBI Taxonomy" id="56"/>
    <lineage>
        <taxon>Bacteria</taxon>
        <taxon>Pseudomonadati</taxon>
        <taxon>Myxococcota</taxon>
        <taxon>Polyangia</taxon>
        <taxon>Polyangiales</taxon>
        <taxon>Polyangiaceae</taxon>
        <taxon>Sorangium</taxon>
    </lineage>
</organism>
<dbReference type="SUPFAM" id="SSF161098">
    <property type="entry name" value="MetI-like"/>
    <property type="match status" value="1"/>
</dbReference>
<evidence type="ECO:0000256" key="6">
    <source>
        <dbReference type="ARBA" id="ARBA00022989"/>
    </source>
</evidence>
<dbReference type="Gene3D" id="1.10.3720.10">
    <property type="entry name" value="MetI-like"/>
    <property type="match status" value="1"/>
</dbReference>
<dbReference type="Pfam" id="PF00528">
    <property type="entry name" value="BPD_transp_1"/>
    <property type="match status" value="1"/>
</dbReference>
<dbReference type="CDD" id="cd06261">
    <property type="entry name" value="TM_PBP2"/>
    <property type="match status" value="1"/>
</dbReference>
<evidence type="ECO:0000259" key="9">
    <source>
        <dbReference type="PROSITE" id="PS50928"/>
    </source>
</evidence>
<evidence type="ECO:0000256" key="3">
    <source>
        <dbReference type="ARBA" id="ARBA00022448"/>
    </source>
</evidence>
<keyword evidence="6 8" id="KW-1133">Transmembrane helix</keyword>
<evidence type="ECO:0000313" key="11">
    <source>
        <dbReference type="Proteomes" id="UP000075420"/>
    </source>
</evidence>
<dbReference type="GO" id="GO:0005886">
    <property type="term" value="C:plasma membrane"/>
    <property type="evidence" value="ECO:0007669"/>
    <property type="project" value="UniProtKB-SubCell"/>
</dbReference>
<dbReference type="Proteomes" id="UP000075420">
    <property type="component" value="Unassembled WGS sequence"/>
</dbReference>
<feature type="transmembrane region" description="Helical" evidence="8">
    <location>
        <begin position="117"/>
        <end position="138"/>
    </location>
</feature>
<evidence type="ECO:0000313" key="10">
    <source>
        <dbReference type="EMBL" id="KYF55425.1"/>
    </source>
</evidence>
<feature type="transmembrane region" description="Helical" evidence="8">
    <location>
        <begin position="83"/>
        <end position="105"/>
    </location>
</feature>
<dbReference type="InterPro" id="IPR051789">
    <property type="entry name" value="Bact_Polyamine_Transport"/>
</dbReference>